<keyword evidence="3" id="KW-0378">Hydrolase</keyword>
<gene>
    <name evidence="3" type="ORF">ACFP90_26170</name>
</gene>
<dbReference type="PANTHER" id="PTHR45228">
    <property type="entry name" value="CYCLIC DI-GMP PHOSPHODIESTERASE TM_0186-RELATED"/>
    <property type="match status" value="1"/>
</dbReference>
<dbReference type="SUPFAM" id="SSF109604">
    <property type="entry name" value="HD-domain/PDEase-like"/>
    <property type="match status" value="1"/>
</dbReference>
<dbReference type="PROSITE" id="PS51832">
    <property type="entry name" value="HD_GYP"/>
    <property type="match status" value="1"/>
</dbReference>
<dbReference type="PROSITE" id="PS50113">
    <property type="entry name" value="PAC"/>
    <property type="match status" value="1"/>
</dbReference>
<dbReference type="InterPro" id="IPR000700">
    <property type="entry name" value="PAS-assoc_C"/>
</dbReference>
<evidence type="ECO:0000259" key="2">
    <source>
        <dbReference type="PROSITE" id="PS51832"/>
    </source>
</evidence>
<feature type="domain" description="PAC" evidence="1">
    <location>
        <begin position="1"/>
        <end position="17"/>
    </location>
</feature>
<dbReference type="InterPro" id="IPR003607">
    <property type="entry name" value="HD/PDEase_dom"/>
</dbReference>
<evidence type="ECO:0000313" key="4">
    <source>
        <dbReference type="Proteomes" id="UP001596317"/>
    </source>
</evidence>
<accession>A0ABW1ZRF1</accession>
<keyword evidence="4" id="KW-1185">Reference proteome</keyword>
<evidence type="ECO:0000259" key="1">
    <source>
        <dbReference type="PROSITE" id="PS50113"/>
    </source>
</evidence>
<protein>
    <submittedName>
        <fullName evidence="3">HD-GYP domain-containing protein</fullName>
        <ecNumber evidence="3">3.1.4.-</ecNumber>
    </submittedName>
</protein>
<dbReference type="Proteomes" id="UP001596317">
    <property type="component" value="Unassembled WGS sequence"/>
</dbReference>
<comment type="caution">
    <text evidence="3">The sequence shown here is derived from an EMBL/GenBank/DDBJ whole genome shotgun (WGS) entry which is preliminary data.</text>
</comment>
<dbReference type="Gene3D" id="1.10.3210.10">
    <property type="entry name" value="Hypothetical protein af1432"/>
    <property type="match status" value="1"/>
</dbReference>
<dbReference type="EC" id="3.1.4.-" evidence="3"/>
<dbReference type="InterPro" id="IPR006674">
    <property type="entry name" value="HD_domain"/>
</dbReference>
<organism evidence="3 4">
    <name type="scientific">Deinococcus multiflagellatus</name>
    <dbReference type="NCBI Taxonomy" id="1656887"/>
    <lineage>
        <taxon>Bacteria</taxon>
        <taxon>Thermotogati</taxon>
        <taxon>Deinococcota</taxon>
        <taxon>Deinococci</taxon>
        <taxon>Deinococcales</taxon>
        <taxon>Deinococcaceae</taxon>
        <taxon>Deinococcus</taxon>
    </lineage>
</organism>
<feature type="domain" description="HD-GYP" evidence="2">
    <location>
        <begin position="26"/>
        <end position="128"/>
    </location>
</feature>
<dbReference type="Pfam" id="PF01966">
    <property type="entry name" value="HD"/>
    <property type="match status" value="1"/>
</dbReference>
<dbReference type="EMBL" id="JBHSWB010000003">
    <property type="protein sequence ID" value="MFC6663510.1"/>
    <property type="molecule type" value="Genomic_DNA"/>
</dbReference>
<dbReference type="InterPro" id="IPR052020">
    <property type="entry name" value="Cyclic_di-GMP/3'3'-cGAMP_PDE"/>
</dbReference>
<name>A0ABW1ZRF1_9DEIO</name>
<evidence type="ECO:0000313" key="3">
    <source>
        <dbReference type="EMBL" id="MFC6663510.1"/>
    </source>
</evidence>
<proteinExistence type="predicted"/>
<dbReference type="InterPro" id="IPR037522">
    <property type="entry name" value="HD_GYP_dom"/>
</dbReference>
<dbReference type="GO" id="GO:0016787">
    <property type="term" value="F:hydrolase activity"/>
    <property type="evidence" value="ECO:0007669"/>
    <property type="project" value="UniProtKB-KW"/>
</dbReference>
<reference evidence="4" key="1">
    <citation type="journal article" date="2019" name="Int. J. Syst. Evol. Microbiol.">
        <title>The Global Catalogue of Microorganisms (GCM) 10K type strain sequencing project: providing services to taxonomists for standard genome sequencing and annotation.</title>
        <authorList>
            <consortium name="The Broad Institute Genomics Platform"/>
            <consortium name="The Broad Institute Genome Sequencing Center for Infectious Disease"/>
            <person name="Wu L."/>
            <person name="Ma J."/>
        </authorList>
    </citation>
    <scope>NUCLEOTIDE SEQUENCE [LARGE SCALE GENOMIC DNA]</scope>
    <source>
        <strain evidence="4">CCUG 63830</strain>
    </source>
</reference>
<dbReference type="CDD" id="cd00077">
    <property type="entry name" value="HDc"/>
    <property type="match status" value="1"/>
</dbReference>
<dbReference type="RefSeq" id="WP_380059221.1">
    <property type="nucleotide sequence ID" value="NZ_JBHSWB010000003.1"/>
</dbReference>
<sequence length="128" mass="13921">MSIDITERKVAEQTIRTHNEALTGRVERAQLEILQRLARAAEYRDDDTGEHMNRVGRAAAGIASELGLPAAQVTLIERAAALHDVGKIGISDTILLKPGRLTPEEFAVVKTHCVIGANILSGGTARWW</sequence>